<protein>
    <recommendedName>
        <fullName evidence="3">Spermidine synthase</fullName>
    </recommendedName>
</protein>
<accession>A0A6M0SSV3</accession>
<evidence type="ECO:0000313" key="2">
    <source>
        <dbReference type="Proteomes" id="UP000472355"/>
    </source>
</evidence>
<evidence type="ECO:0000313" key="1">
    <source>
        <dbReference type="EMBL" id="NFA44341.1"/>
    </source>
</evidence>
<proteinExistence type="predicted"/>
<comment type="caution">
    <text evidence="1">The sequence shown here is derived from an EMBL/GenBank/DDBJ whole genome shotgun (WGS) entry which is preliminary data.</text>
</comment>
<dbReference type="AlphaFoldDB" id="A0A6M0SSV3"/>
<dbReference type="CDD" id="cd02440">
    <property type="entry name" value="AdoMet_MTases"/>
    <property type="match status" value="1"/>
</dbReference>
<evidence type="ECO:0008006" key="3">
    <source>
        <dbReference type="Google" id="ProtNLM"/>
    </source>
</evidence>
<dbReference type="Gene3D" id="3.40.50.150">
    <property type="entry name" value="Vaccinia Virus protein VP39"/>
    <property type="match status" value="1"/>
</dbReference>
<dbReference type="Proteomes" id="UP000472355">
    <property type="component" value="Unassembled WGS sequence"/>
</dbReference>
<dbReference type="InterPro" id="IPR029063">
    <property type="entry name" value="SAM-dependent_MTases_sf"/>
</dbReference>
<gene>
    <name evidence="1" type="ORF">EXM65_17695</name>
</gene>
<dbReference type="SUPFAM" id="SSF53335">
    <property type="entry name" value="S-adenosyl-L-methionine-dependent methyltransferases"/>
    <property type="match status" value="1"/>
</dbReference>
<name>A0A6M0SSV3_CLOBO</name>
<dbReference type="EMBL" id="SGKU01000074">
    <property type="protein sequence ID" value="NFA44341.1"/>
    <property type="molecule type" value="Genomic_DNA"/>
</dbReference>
<organism evidence="1 2">
    <name type="scientific">Clostridium botulinum</name>
    <dbReference type="NCBI Taxonomy" id="1491"/>
    <lineage>
        <taxon>Bacteria</taxon>
        <taxon>Bacillati</taxon>
        <taxon>Bacillota</taxon>
        <taxon>Clostridia</taxon>
        <taxon>Eubacteriales</taxon>
        <taxon>Clostridiaceae</taxon>
        <taxon>Clostridium</taxon>
    </lineage>
</organism>
<reference evidence="1 2" key="1">
    <citation type="submission" date="2019-02" db="EMBL/GenBank/DDBJ databases">
        <title>Genome sequencing of Clostridium botulinum clinical isolates.</title>
        <authorList>
            <person name="Brunt J."/>
            <person name="Van Vliet A.H.M."/>
            <person name="Stringer S.C."/>
            <person name="Grant K.A."/>
            <person name="Carter A.C."/>
            <person name="Peck M.W."/>
        </authorList>
    </citation>
    <scope>NUCLEOTIDE SEQUENCE [LARGE SCALE GENOMIC DNA]</scope>
    <source>
        <strain evidence="1 2">H113700579</strain>
    </source>
</reference>
<sequence>MKPYSKDFIIKEVQEYNSLINECTLDCYSIKKNSSKGIRLQGYMYENTQEYDLPIIQLLKDDKSLMRLTPKEIESSYQAIKFAKGKVGIVGLGLGYVVDKIAKKSNVNEVIVYEISEEVIEMYRENFGINNKIKIIHGDAFKAKSEKFDFFYVDIYEYKLDAKVVKDYNAFNKLHEIEEYSFWGMEHFLLSCNYEEVLWVYIPENWIEMSKNLYVSLDTSGYIKNYKQLEEDKVRDVLKEFKKILNNDIEI</sequence>
<dbReference type="RefSeq" id="WP_061312849.1">
    <property type="nucleotide sequence ID" value="NZ_LFPB01000006.1"/>
</dbReference>